<dbReference type="EMBL" id="LBQH01000034">
    <property type="protein sequence ID" value="KKP75474.1"/>
    <property type="molecule type" value="Genomic_DNA"/>
</dbReference>
<keyword evidence="6 7" id="KW-0961">Cell wall biogenesis/degradation</keyword>
<proteinExistence type="inferred from homology"/>
<evidence type="ECO:0000256" key="1">
    <source>
        <dbReference type="ARBA" id="ARBA00022475"/>
    </source>
</evidence>
<dbReference type="EC" id="4.2.2.29" evidence="7"/>
<keyword evidence="2 7" id="KW-0812">Transmembrane</keyword>
<keyword evidence="4 7" id="KW-0472">Membrane</keyword>
<dbReference type="InterPro" id="IPR003770">
    <property type="entry name" value="MLTG-like"/>
</dbReference>
<keyword evidence="1 7" id="KW-1003">Cell membrane</keyword>
<dbReference type="GO" id="GO:0005886">
    <property type="term" value="C:plasma membrane"/>
    <property type="evidence" value="ECO:0007669"/>
    <property type="project" value="UniProtKB-UniRule"/>
</dbReference>
<evidence type="ECO:0000313" key="9">
    <source>
        <dbReference type="Proteomes" id="UP000034816"/>
    </source>
</evidence>
<dbReference type="Pfam" id="PF02618">
    <property type="entry name" value="YceG"/>
    <property type="match status" value="1"/>
</dbReference>
<dbReference type="PANTHER" id="PTHR30518:SF2">
    <property type="entry name" value="ENDOLYTIC MUREIN TRANSGLYCOSYLASE"/>
    <property type="match status" value="1"/>
</dbReference>
<dbReference type="Proteomes" id="UP000034816">
    <property type="component" value="Unassembled WGS sequence"/>
</dbReference>
<organism evidence="8 9">
    <name type="scientific">candidate division WS6 bacterium GW2011_GWF1_35_23</name>
    <dbReference type="NCBI Taxonomy" id="1619097"/>
    <lineage>
        <taxon>Bacteria</taxon>
        <taxon>Candidatus Dojkabacteria</taxon>
    </lineage>
</organism>
<dbReference type="Gene3D" id="3.30.1490.480">
    <property type="entry name" value="Endolytic murein transglycosylase"/>
    <property type="match status" value="1"/>
</dbReference>
<evidence type="ECO:0000256" key="4">
    <source>
        <dbReference type="ARBA" id="ARBA00023136"/>
    </source>
</evidence>
<evidence type="ECO:0000256" key="2">
    <source>
        <dbReference type="ARBA" id="ARBA00022692"/>
    </source>
</evidence>
<sequence length="333" mass="38219">MIKSIIKIFFFALITVIVATVIIKLDYDKALKTPNSDSQEKVIVQIDQGATVEQILTKLVDQGLIQEKWLTYVKFYLRQKDLASKLQAGTYELPKNLSIKEIIESLQSGKNPDIWVTIPEGLRKDEIADILNRELSKTETTDFSKDEFLRLTTDKTFIKTLGLTVDISDLEGFLFPDKYAFPITTKTRETIVKMVNNFKTKVGTGDTYDQIILSSIIEREGYTNQDRPIIAGIFIKRLNEGWLLQACATLLYPIKDWKHEITNADKQSNSPYNTYKKIGLPPTPICNPGLESINAVRNYVKTDYYYYIHDDNAIVHYGRTLDEHNANINQYLR</sequence>
<dbReference type="PATRIC" id="fig|1619097.3.peg.313"/>
<name>A0A0G0C1E5_9BACT</name>
<keyword evidence="5 7" id="KW-0456">Lyase</keyword>
<dbReference type="CDD" id="cd08010">
    <property type="entry name" value="MltG_like"/>
    <property type="match status" value="1"/>
</dbReference>
<feature type="site" description="Important for catalytic activity" evidence="7">
    <location>
        <position position="220"/>
    </location>
</feature>
<evidence type="ECO:0000256" key="3">
    <source>
        <dbReference type="ARBA" id="ARBA00022989"/>
    </source>
</evidence>
<dbReference type="GO" id="GO:0071555">
    <property type="term" value="P:cell wall organization"/>
    <property type="evidence" value="ECO:0007669"/>
    <property type="project" value="UniProtKB-KW"/>
</dbReference>
<dbReference type="NCBIfam" id="TIGR00247">
    <property type="entry name" value="endolytic transglycosylase MltG"/>
    <property type="match status" value="1"/>
</dbReference>
<dbReference type="GO" id="GO:0008932">
    <property type="term" value="F:lytic endotransglycosylase activity"/>
    <property type="evidence" value="ECO:0007669"/>
    <property type="project" value="UniProtKB-UniRule"/>
</dbReference>
<protein>
    <recommendedName>
        <fullName evidence="7">Endolytic murein transglycosylase</fullName>
        <ecNumber evidence="7">4.2.2.29</ecNumber>
    </recommendedName>
    <alternativeName>
        <fullName evidence="7">Peptidoglycan lytic transglycosylase</fullName>
    </alternativeName>
    <alternativeName>
        <fullName evidence="7">Peptidoglycan polymerization terminase</fullName>
    </alternativeName>
</protein>
<gene>
    <name evidence="7" type="primary">mltG</name>
    <name evidence="8" type="ORF">UR73_C0034G0001</name>
</gene>
<comment type="similarity">
    <text evidence="7">Belongs to the transglycosylase MltG family.</text>
</comment>
<comment type="catalytic activity">
    <reaction evidence="7">
        <text>a peptidoglycan chain = a peptidoglycan chain with N-acetyl-1,6-anhydromuramyl-[peptide] at the reducing end + a peptidoglycan chain with N-acetylglucosamine at the non-reducing end.</text>
        <dbReference type="EC" id="4.2.2.29"/>
    </reaction>
</comment>
<comment type="function">
    <text evidence="7">Functions as a peptidoglycan terminase that cleaves nascent peptidoglycan strands endolytically to terminate their elongation.</text>
</comment>
<evidence type="ECO:0000256" key="5">
    <source>
        <dbReference type="ARBA" id="ARBA00023239"/>
    </source>
</evidence>
<dbReference type="AlphaFoldDB" id="A0A0G0C1E5"/>
<evidence type="ECO:0000256" key="7">
    <source>
        <dbReference type="HAMAP-Rule" id="MF_02065"/>
    </source>
</evidence>
<dbReference type="HAMAP" id="MF_02065">
    <property type="entry name" value="MltG"/>
    <property type="match status" value="1"/>
</dbReference>
<evidence type="ECO:0000313" key="8">
    <source>
        <dbReference type="EMBL" id="KKP75474.1"/>
    </source>
</evidence>
<reference evidence="8 9" key="1">
    <citation type="journal article" date="2015" name="Nature">
        <title>rRNA introns, odd ribosomes, and small enigmatic genomes across a large radiation of phyla.</title>
        <authorList>
            <person name="Brown C.T."/>
            <person name="Hug L.A."/>
            <person name="Thomas B.C."/>
            <person name="Sharon I."/>
            <person name="Castelle C.J."/>
            <person name="Singh A."/>
            <person name="Wilkins M.J."/>
            <person name="Williams K.H."/>
            <person name="Banfield J.F."/>
        </authorList>
    </citation>
    <scope>NUCLEOTIDE SEQUENCE [LARGE SCALE GENOMIC DNA]</scope>
</reference>
<accession>A0A0G0C1E5</accession>
<evidence type="ECO:0000256" key="6">
    <source>
        <dbReference type="ARBA" id="ARBA00023316"/>
    </source>
</evidence>
<comment type="caution">
    <text evidence="8">The sequence shown here is derived from an EMBL/GenBank/DDBJ whole genome shotgun (WGS) entry which is preliminary data.</text>
</comment>
<dbReference type="GO" id="GO:0009252">
    <property type="term" value="P:peptidoglycan biosynthetic process"/>
    <property type="evidence" value="ECO:0007669"/>
    <property type="project" value="UniProtKB-UniRule"/>
</dbReference>
<keyword evidence="3 7" id="KW-1133">Transmembrane helix</keyword>
<dbReference type="PANTHER" id="PTHR30518">
    <property type="entry name" value="ENDOLYTIC MUREIN TRANSGLYCOSYLASE"/>
    <property type="match status" value="1"/>
</dbReference>